<proteinExistence type="predicted"/>
<evidence type="ECO:0000256" key="1">
    <source>
        <dbReference type="SAM" id="SignalP"/>
    </source>
</evidence>
<evidence type="ECO:0008006" key="4">
    <source>
        <dbReference type="Google" id="ProtNLM"/>
    </source>
</evidence>
<gene>
    <name evidence="2" type="ORF">RM540_14415</name>
</gene>
<accession>A0ABU3BUI7</accession>
<name>A0ABU3BUI7_9BACT</name>
<dbReference type="Proteomes" id="UP001267426">
    <property type="component" value="Unassembled WGS sequence"/>
</dbReference>
<feature type="chain" id="PRO_5046865278" description="Lipoprotein" evidence="1">
    <location>
        <begin position="22"/>
        <end position="194"/>
    </location>
</feature>
<sequence length="194" mass="20050">MTHTPPAVLAAVLALSLAACGGESGGDPPAIGDRSGSVDPAVAALRACVEGSPHELCLRPTVQVGAGPVVVDSAYWADALGGRPEVFYDAAEACTRASLADLSVGSLGGITRARQALARAQLDGTAPMDAQLDDPGVCHDVYLVYATAGPEHSTLGDRLETAEVARIATNARSVRDRRSLDQFIARPKRSYDSL</sequence>
<dbReference type="RefSeq" id="WP_311665353.1">
    <property type="nucleotide sequence ID" value="NZ_JAVRHT010000043.1"/>
</dbReference>
<keyword evidence="3" id="KW-1185">Reference proteome</keyword>
<evidence type="ECO:0000313" key="3">
    <source>
        <dbReference type="Proteomes" id="UP001267426"/>
    </source>
</evidence>
<protein>
    <recommendedName>
        <fullName evidence="4">Lipoprotein</fullName>
    </recommendedName>
</protein>
<keyword evidence="1" id="KW-0732">Signal</keyword>
<organism evidence="2 3">
    <name type="scientific">Rubrivirga litoralis</name>
    <dbReference type="NCBI Taxonomy" id="3075598"/>
    <lineage>
        <taxon>Bacteria</taxon>
        <taxon>Pseudomonadati</taxon>
        <taxon>Rhodothermota</taxon>
        <taxon>Rhodothermia</taxon>
        <taxon>Rhodothermales</taxon>
        <taxon>Rubricoccaceae</taxon>
        <taxon>Rubrivirga</taxon>
    </lineage>
</organism>
<dbReference type="EMBL" id="JAVRHT010000043">
    <property type="protein sequence ID" value="MDT0632948.1"/>
    <property type="molecule type" value="Genomic_DNA"/>
</dbReference>
<reference evidence="2 3" key="1">
    <citation type="submission" date="2023-09" db="EMBL/GenBank/DDBJ databases">
        <authorList>
            <person name="Rey-Velasco X."/>
        </authorList>
    </citation>
    <scope>NUCLEOTIDE SEQUENCE [LARGE SCALE GENOMIC DNA]</scope>
    <source>
        <strain evidence="2 3">F394</strain>
    </source>
</reference>
<comment type="caution">
    <text evidence="2">The sequence shown here is derived from an EMBL/GenBank/DDBJ whole genome shotgun (WGS) entry which is preliminary data.</text>
</comment>
<evidence type="ECO:0000313" key="2">
    <source>
        <dbReference type="EMBL" id="MDT0632948.1"/>
    </source>
</evidence>
<feature type="signal peptide" evidence="1">
    <location>
        <begin position="1"/>
        <end position="21"/>
    </location>
</feature>